<gene>
    <name evidence="2" type="primary">madL</name>
    <name evidence="2" type="ORF">IAD16_01390</name>
</gene>
<name>A0A9D1I4J2_9FIRM</name>
<evidence type="ECO:0000256" key="1">
    <source>
        <dbReference type="SAM" id="Phobius"/>
    </source>
</evidence>
<dbReference type="Proteomes" id="UP000824091">
    <property type="component" value="Unassembled WGS sequence"/>
</dbReference>
<protein>
    <submittedName>
        <fullName evidence="2">Malonate transporter subunit MadL</fullName>
    </submittedName>
</protein>
<dbReference type="EMBL" id="DVMO01000021">
    <property type="protein sequence ID" value="HIU27018.1"/>
    <property type="molecule type" value="Genomic_DNA"/>
</dbReference>
<sequence>MINGAAIISGCMLFGFFIGNIIGSLVGIDSNVGGVGFAMIMLLLITDRMESRGRMNDNISGGIKFWQSMYIPIVVAMTATQNVVEALDSGLLVILAGVSVVAVGFVIVWASSLLPGHSSPSPGEKDTDEEGASVS</sequence>
<evidence type="ECO:0000313" key="2">
    <source>
        <dbReference type="EMBL" id="HIU27018.1"/>
    </source>
</evidence>
<keyword evidence="1" id="KW-0812">Transmembrane</keyword>
<feature type="transmembrane region" description="Helical" evidence="1">
    <location>
        <begin position="65"/>
        <end position="84"/>
    </location>
</feature>
<evidence type="ECO:0000313" key="3">
    <source>
        <dbReference type="Proteomes" id="UP000824091"/>
    </source>
</evidence>
<comment type="caution">
    <text evidence="2">The sequence shown here is derived from an EMBL/GenBank/DDBJ whole genome shotgun (WGS) entry which is preliminary data.</text>
</comment>
<dbReference type="NCBIfam" id="TIGR00807">
    <property type="entry name" value="malonate_madL"/>
    <property type="match status" value="1"/>
</dbReference>
<accession>A0A9D1I4J2</accession>
<dbReference type="AlphaFoldDB" id="A0A9D1I4J2"/>
<reference evidence="2" key="2">
    <citation type="journal article" date="2021" name="PeerJ">
        <title>Extensive microbial diversity within the chicken gut microbiome revealed by metagenomics and culture.</title>
        <authorList>
            <person name="Gilroy R."/>
            <person name="Ravi A."/>
            <person name="Getino M."/>
            <person name="Pursley I."/>
            <person name="Horton D.L."/>
            <person name="Alikhan N.F."/>
            <person name="Baker D."/>
            <person name="Gharbi K."/>
            <person name="Hall N."/>
            <person name="Watson M."/>
            <person name="Adriaenssens E.M."/>
            <person name="Foster-Nyarko E."/>
            <person name="Jarju S."/>
            <person name="Secka A."/>
            <person name="Antonio M."/>
            <person name="Oren A."/>
            <person name="Chaudhuri R.R."/>
            <person name="La Ragione R."/>
            <person name="Hildebrand F."/>
            <person name="Pallen M.J."/>
        </authorList>
    </citation>
    <scope>NUCLEOTIDE SEQUENCE</scope>
    <source>
        <strain evidence="2">11300</strain>
    </source>
</reference>
<proteinExistence type="predicted"/>
<feature type="transmembrane region" description="Helical" evidence="1">
    <location>
        <begin position="90"/>
        <end position="110"/>
    </location>
</feature>
<dbReference type="GO" id="GO:0016020">
    <property type="term" value="C:membrane"/>
    <property type="evidence" value="ECO:0007669"/>
    <property type="project" value="InterPro"/>
</dbReference>
<feature type="transmembrane region" description="Helical" evidence="1">
    <location>
        <begin position="12"/>
        <end position="45"/>
    </location>
</feature>
<keyword evidence="1" id="KW-0472">Membrane</keyword>
<dbReference type="InterPro" id="IPR004690">
    <property type="entry name" value="Maln_transptMadL"/>
</dbReference>
<organism evidence="2 3">
    <name type="scientific">Candidatus Fimisoma avicola</name>
    <dbReference type="NCBI Taxonomy" id="2840826"/>
    <lineage>
        <taxon>Bacteria</taxon>
        <taxon>Bacillati</taxon>
        <taxon>Bacillota</taxon>
        <taxon>Clostridia</taxon>
        <taxon>Eubacteriales</taxon>
        <taxon>Candidatus Fimisoma</taxon>
    </lineage>
</organism>
<dbReference type="Pfam" id="PF03817">
    <property type="entry name" value="MadL"/>
    <property type="match status" value="1"/>
</dbReference>
<keyword evidence="1" id="KW-1133">Transmembrane helix</keyword>
<reference evidence="2" key="1">
    <citation type="submission" date="2020-10" db="EMBL/GenBank/DDBJ databases">
        <authorList>
            <person name="Gilroy R."/>
        </authorList>
    </citation>
    <scope>NUCLEOTIDE SEQUENCE</scope>
    <source>
        <strain evidence="2">11300</strain>
    </source>
</reference>